<dbReference type="EMBL" id="JBGBPQ010000026">
    <property type="protein sequence ID" value="KAL1499019.1"/>
    <property type="molecule type" value="Genomic_DNA"/>
</dbReference>
<dbReference type="PANTHER" id="PTHR20772:SF2">
    <property type="entry name" value="PROTEIN FMP42"/>
    <property type="match status" value="1"/>
</dbReference>
<evidence type="ECO:0000256" key="4">
    <source>
        <dbReference type="ARBA" id="ARBA00022692"/>
    </source>
</evidence>
<evidence type="ECO:0000313" key="9">
    <source>
        <dbReference type="EMBL" id="KAL1499019.1"/>
    </source>
</evidence>
<feature type="transmembrane region" description="Helical" evidence="8">
    <location>
        <begin position="274"/>
        <end position="297"/>
    </location>
</feature>
<keyword evidence="10" id="KW-1185">Reference proteome</keyword>
<comment type="caution">
    <text evidence="9">The sequence shown here is derived from an EMBL/GenBank/DDBJ whole genome shotgun (WGS) entry which is preliminary data.</text>
</comment>
<dbReference type="SUPFAM" id="SSF103473">
    <property type="entry name" value="MFS general substrate transporter"/>
    <property type="match status" value="1"/>
</dbReference>
<feature type="transmembrane region" description="Helical" evidence="8">
    <location>
        <begin position="341"/>
        <end position="360"/>
    </location>
</feature>
<dbReference type="InterPro" id="IPR036259">
    <property type="entry name" value="MFS_trans_sf"/>
</dbReference>
<keyword evidence="6 8" id="KW-0472">Membrane</keyword>
<evidence type="ECO:0000256" key="3">
    <source>
        <dbReference type="ARBA" id="ARBA00022448"/>
    </source>
</evidence>
<keyword evidence="4 8" id="KW-0812">Transmembrane</keyword>
<dbReference type="PANTHER" id="PTHR20772">
    <property type="entry name" value="PROTEIN FMP42"/>
    <property type="match status" value="1"/>
</dbReference>
<feature type="transmembrane region" description="Helical" evidence="8">
    <location>
        <begin position="632"/>
        <end position="650"/>
    </location>
</feature>
<feature type="transmembrane region" description="Helical" evidence="8">
    <location>
        <begin position="566"/>
        <end position="585"/>
    </location>
</feature>
<dbReference type="GO" id="GO:0016020">
    <property type="term" value="C:membrane"/>
    <property type="evidence" value="ECO:0007669"/>
    <property type="project" value="UniProtKB-SubCell"/>
</dbReference>
<gene>
    <name evidence="9" type="ORF">AB1Y20_013536</name>
</gene>
<feature type="transmembrane region" description="Helical" evidence="8">
    <location>
        <begin position="591"/>
        <end position="611"/>
    </location>
</feature>
<evidence type="ECO:0000256" key="7">
    <source>
        <dbReference type="SAM" id="MobiDB-lite"/>
    </source>
</evidence>
<name>A0AB34II08_PRYPA</name>
<comment type="similarity">
    <text evidence="2">Belongs to the SLC43A transporter (TC 2.A.1.44) family.</text>
</comment>
<evidence type="ECO:0000256" key="5">
    <source>
        <dbReference type="ARBA" id="ARBA00022989"/>
    </source>
</evidence>
<accession>A0AB34II08</accession>
<keyword evidence="3" id="KW-0813">Transport</keyword>
<comment type="subcellular location">
    <subcellularLocation>
        <location evidence="1">Membrane</location>
        <topology evidence="1">Multi-pass membrane protein</topology>
    </subcellularLocation>
</comment>
<dbReference type="Pfam" id="PF07690">
    <property type="entry name" value="MFS_1"/>
    <property type="match status" value="1"/>
</dbReference>
<protein>
    <submittedName>
        <fullName evidence="9">Uncharacterized protein</fullName>
    </submittedName>
</protein>
<evidence type="ECO:0000256" key="8">
    <source>
        <dbReference type="SAM" id="Phobius"/>
    </source>
</evidence>
<dbReference type="InterPro" id="IPR011701">
    <property type="entry name" value="MFS"/>
</dbReference>
<dbReference type="GO" id="GO:0022857">
    <property type="term" value="F:transmembrane transporter activity"/>
    <property type="evidence" value="ECO:0007669"/>
    <property type="project" value="InterPro"/>
</dbReference>
<evidence type="ECO:0000256" key="6">
    <source>
        <dbReference type="ARBA" id="ARBA00023136"/>
    </source>
</evidence>
<keyword evidence="5 8" id="KW-1133">Transmembrane helix</keyword>
<organism evidence="9 10">
    <name type="scientific">Prymnesium parvum</name>
    <name type="common">Toxic golden alga</name>
    <dbReference type="NCBI Taxonomy" id="97485"/>
    <lineage>
        <taxon>Eukaryota</taxon>
        <taxon>Haptista</taxon>
        <taxon>Haptophyta</taxon>
        <taxon>Prymnesiophyceae</taxon>
        <taxon>Prymnesiales</taxon>
        <taxon>Prymnesiaceae</taxon>
        <taxon>Prymnesium</taxon>
    </lineage>
</organism>
<feature type="transmembrane region" description="Helical" evidence="8">
    <location>
        <begin position="530"/>
        <end position="554"/>
    </location>
</feature>
<evidence type="ECO:0000256" key="1">
    <source>
        <dbReference type="ARBA" id="ARBA00004141"/>
    </source>
</evidence>
<dbReference type="Gene3D" id="1.20.1250.20">
    <property type="entry name" value="MFS general substrate transporter like domains"/>
    <property type="match status" value="1"/>
</dbReference>
<sequence length="701" mass="75145">MCAAQGAPCKRAGCEESALGGSRCAGACRCRAAVLRCCPDALAATTTEAVGKLLGFRHTARHRLRPHLPPRRSHEPLASSFLPPSSLLPSAPGLSPHSHVTAPHASPSSRRPARCMQTSQRQEAAQLPCRADASVKSKEGEGAMHDASAEHEETVWISVILASCGTFSMGGVVFGISSLYPMLYQQGFSRASCASATPATCPVGMRTKCCEHQFLAFSLLSSSAFFLVDAAAAPWGELADRLGGRVCFGFGVCSSVAGFFMLAAGNLLRSDTLTAAAVMILGMAGPGAFNGGFFGTLELIGDSNPRAKATLTSLNAAAFDGSALVLMLFHSCGSLLGVELWVPAMAWGVLCLVMGVFLFCQLPRRVRESQPSSEGAEGFSEAGVPSVQREWRGGSDSSATEVVREVEEDGREEHLMVDEVPLLSCNSSQATWPPPLFPSARELRRRHLPALGSWSQGVARGHSSRRSGKEGAKRTLSPSSQRRKDWPVVSAVLGRTNILLVLFMAVYHLVSNFYLETQIDQFERLFGGEVSVQFSTAFNFVFPVGGFCVSIPVASLLRKTEDAEHLYFGIVFAVSNVFSILSLSSLKTAQVLAALLFGPVRCLTWASYFQFLATERRYLPELSARAMGYNNVFIAVAGAMGPYLLAHLVSLGGASADGEDDDAAGTGRYLVAKSCLQLINLLSGIFPWLLWREHRQSWRGK</sequence>
<evidence type="ECO:0000313" key="10">
    <source>
        <dbReference type="Proteomes" id="UP001515480"/>
    </source>
</evidence>
<feature type="transmembrane region" description="Helical" evidence="8">
    <location>
        <begin position="214"/>
        <end position="235"/>
    </location>
</feature>
<feature type="transmembrane region" description="Helical" evidence="8">
    <location>
        <begin position="488"/>
        <end position="510"/>
    </location>
</feature>
<dbReference type="AlphaFoldDB" id="A0AB34II08"/>
<feature type="region of interest" description="Disordered" evidence="7">
    <location>
        <begin position="455"/>
        <end position="479"/>
    </location>
</feature>
<reference evidence="9 10" key="1">
    <citation type="journal article" date="2024" name="Science">
        <title>Giant polyketide synthase enzymes in the biosynthesis of giant marine polyether toxins.</title>
        <authorList>
            <person name="Fallon T.R."/>
            <person name="Shende V.V."/>
            <person name="Wierzbicki I.H."/>
            <person name="Pendleton A.L."/>
            <person name="Watervoot N.F."/>
            <person name="Auber R.P."/>
            <person name="Gonzalez D.J."/>
            <person name="Wisecaver J.H."/>
            <person name="Moore B.S."/>
        </authorList>
    </citation>
    <scope>NUCLEOTIDE SEQUENCE [LARGE SCALE GENOMIC DNA]</scope>
    <source>
        <strain evidence="9 10">12B1</strain>
    </source>
</reference>
<feature type="region of interest" description="Disordered" evidence="7">
    <location>
        <begin position="370"/>
        <end position="400"/>
    </location>
</feature>
<feature type="region of interest" description="Disordered" evidence="7">
    <location>
        <begin position="92"/>
        <end position="117"/>
    </location>
</feature>
<evidence type="ECO:0000256" key="2">
    <source>
        <dbReference type="ARBA" id="ARBA00006595"/>
    </source>
</evidence>
<feature type="transmembrane region" description="Helical" evidence="8">
    <location>
        <begin position="670"/>
        <end position="691"/>
    </location>
</feature>
<dbReference type="Proteomes" id="UP001515480">
    <property type="component" value="Unassembled WGS sequence"/>
</dbReference>
<dbReference type="InterPro" id="IPR052599">
    <property type="entry name" value="SLC43A_AATransporter"/>
</dbReference>
<feature type="transmembrane region" description="Helical" evidence="8">
    <location>
        <begin position="247"/>
        <end position="268"/>
    </location>
</feature>
<proteinExistence type="inferred from homology"/>